<proteinExistence type="predicted"/>
<reference evidence="2" key="1">
    <citation type="submission" date="2018-06" db="EMBL/GenBank/DDBJ databases">
        <authorList>
            <person name="Zhirakovskaya E."/>
        </authorList>
    </citation>
    <scope>NUCLEOTIDE SEQUENCE</scope>
</reference>
<gene>
    <name evidence="2" type="ORF">MNBD_ALPHA05-967</name>
</gene>
<dbReference type="AlphaFoldDB" id="A0A3B0RCE4"/>
<name>A0A3B0RCE4_9ZZZZ</name>
<keyword evidence="1" id="KW-0472">Membrane</keyword>
<organism evidence="2">
    <name type="scientific">hydrothermal vent metagenome</name>
    <dbReference type="NCBI Taxonomy" id="652676"/>
    <lineage>
        <taxon>unclassified sequences</taxon>
        <taxon>metagenomes</taxon>
        <taxon>ecological metagenomes</taxon>
    </lineage>
</organism>
<evidence type="ECO:0008006" key="3">
    <source>
        <dbReference type="Google" id="ProtNLM"/>
    </source>
</evidence>
<evidence type="ECO:0000256" key="1">
    <source>
        <dbReference type="SAM" id="Phobius"/>
    </source>
</evidence>
<protein>
    <recommendedName>
        <fullName evidence="3">PEP-CTERM protein-sorting domain-containing protein</fullName>
    </recommendedName>
</protein>
<dbReference type="EMBL" id="UOEH01000047">
    <property type="protein sequence ID" value="VAV90750.1"/>
    <property type="molecule type" value="Genomic_DNA"/>
</dbReference>
<sequence length="221" mass="22851">MRKLIAAAAFAATMAIAPAYAGIIDFANEADTNGERGVASGSTIIIDGVNMRLSGTQGLDINQPFAASPYFDSGDAGLGVCKVLTGSAQCSPSSDDNVTLGEALKIEFLSDDGTMSASRNILGLAFDDGIHNPLGLGNDGMIRIVTDNGDMTALFSAFIAMASGGDAFFKNVSMIEFFYNGAQFYVNAMDVSEIPIPGALPLLLSGLAGLGFAGRRRKSKA</sequence>
<evidence type="ECO:0000313" key="2">
    <source>
        <dbReference type="EMBL" id="VAV90750.1"/>
    </source>
</evidence>
<accession>A0A3B0RCE4</accession>
<feature type="transmembrane region" description="Helical" evidence="1">
    <location>
        <begin position="194"/>
        <end position="213"/>
    </location>
</feature>
<keyword evidence="1" id="KW-0812">Transmembrane</keyword>
<keyword evidence="1" id="KW-1133">Transmembrane helix</keyword>